<dbReference type="PANTHER" id="PTHR44154">
    <property type="entry name" value="QUINONE OXIDOREDUCTASE"/>
    <property type="match status" value="1"/>
</dbReference>
<dbReference type="SUPFAM" id="SSF51735">
    <property type="entry name" value="NAD(P)-binding Rossmann-fold domains"/>
    <property type="match status" value="1"/>
</dbReference>
<evidence type="ECO:0000256" key="1">
    <source>
        <dbReference type="ARBA" id="ARBA00022857"/>
    </source>
</evidence>
<dbReference type="Pfam" id="PF00107">
    <property type="entry name" value="ADH_zinc_N"/>
    <property type="match status" value="1"/>
</dbReference>
<feature type="domain" description="Enoyl reductase (ER)" evidence="2">
    <location>
        <begin position="19"/>
        <end position="323"/>
    </location>
</feature>
<dbReference type="InterPro" id="IPR020843">
    <property type="entry name" value="ER"/>
</dbReference>
<sequence length="329" mass="34474">MKAVWYSDFGSAEEVLEVGEMATLHAGSGEVRVRLYASGVNPVDVKRRAGGRGAIAAAQVVPHSDGSGVIDEVGEGVDPGRMGQRVWVYEAQVQRHLGTAAEYVAIDHRRAVPLPDAASFNDGACLGIPALTAHRCVFADGSVAGQTILVTGGAGAVANYAIQLATLGGARVISTVSGPEKARIATAAGAGDVINYREEPVVERVLELTDGRGVDRVVEVEFGGNLTDALGATKIDGVIATYASQAEPEPQIPFYQLLYRNLTVRFELVFMMPEKSKAAAVSDITKWLAGGRLQHNVAEVFPLEQAVGAHQAVEAGPVGKVILNVGPRA</sequence>
<dbReference type="PANTHER" id="PTHR44154:SF1">
    <property type="entry name" value="QUINONE OXIDOREDUCTASE"/>
    <property type="match status" value="1"/>
</dbReference>
<proteinExistence type="predicted"/>
<dbReference type="InterPro" id="IPR036291">
    <property type="entry name" value="NAD(P)-bd_dom_sf"/>
</dbReference>
<dbReference type="InterPro" id="IPR011032">
    <property type="entry name" value="GroES-like_sf"/>
</dbReference>
<evidence type="ECO:0000313" key="3">
    <source>
        <dbReference type="EMBL" id="ADI23678.1"/>
    </source>
</evidence>
<dbReference type="GO" id="GO:0016491">
    <property type="term" value="F:oxidoreductase activity"/>
    <property type="evidence" value="ECO:0007669"/>
    <property type="project" value="InterPro"/>
</dbReference>
<dbReference type="EMBL" id="GU568020">
    <property type="protein sequence ID" value="ADI23678.1"/>
    <property type="molecule type" value="Genomic_DNA"/>
</dbReference>
<reference evidence="3" key="1">
    <citation type="submission" date="2010-01" db="EMBL/GenBank/DDBJ databases">
        <title>Genome fragments of uncultured bacteria from the North Pacific subtropical Gyre.</title>
        <authorList>
            <person name="Pham V.D."/>
            <person name="Delong E.F."/>
        </authorList>
    </citation>
    <scope>NUCLEOTIDE SEQUENCE</scope>
</reference>
<evidence type="ECO:0000259" key="2">
    <source>
        <dbReference type="SMART" id="SM00829"/>
    </source>
</evidence>
<name>E7C8A4_9BACT</name>
<keyword evidence="1" id="KW-0521">NADP</keyword>
<accession>E7C8A4</accession>
<dbReference type="InterPro" id="IPR013154">
    <property type="entry name" value="ADH-like_N"/>
</dbReference>
<dbReference type="Gene3D" id="3.40.50.720">
    <property type="entry name" value="NAD(P)-binding Rossmann-like Domain"/>
    <property type="match status" value="1"/>
</dbReference>
<protein>
    <submittedName>
        <fullName evidence="3">NADPH:quinone reductase and related Zn-dependent oxidoreductases</fullName>
    </submittedName>
</protein>
<dbReference type="AlphaFoldDB" id="E7C8A4"/>
<organism evidence="3">
    <name type="scientific">uncultured Gemmatimonadales bacterium HF4000_15H13</name>
    <dbReference type="NCBI Taxonomy" id="723618"/>
    <lineage>
        <taxon>Bacteria</taxon>
        <taxon>Pseudomonadati</taxon>
        <taxon>Gemmatimonadota</taxon>
        <taxon>Gemmatimonadia</taxon>
        <taxon>Gemmatimonadales</taxon>
        <taxon>environmental samples</taxon>
    </lineage>
</organism>
<dbReference type="Pfam" id="PF08240">
    <property type="entry name" value="ADH_N"/>
    <property type="match status" value="1"/>
</dbReference>
<dbReference type="Gene3D" id="3.90.180.10">
    <property type="entry name" value="Medium-chain alcohol dehydrogenases, catalytic domain"/>
    <property type="match status" value="1"/>
</dbReference>
<dbReference type="SUPFAM" id="SSF50129">
    <property type="entry name" value="GroES-like"/>
    <property type="match status" value="1"/>
</dbReference>
<dbReference type="CDD" id="cd08253">
    <property type="entry name" value="zeta_crystallin"/>
    <property type="match status" value="1"/>
</dbReference>
<dbReference type="SMART" id="SM00829">
    <property type="entry name" value="PKS_ER"/>
    <property type="match status" value="1"/>
</dbReference>
<dbReference type="InterPro" id="IPR013149">
    <property type="entry name" value="ADH-like_C"/>
</dbReference>
<dbReference type="InterPro" id="IPR051603">
    <property type="entry name" value="Zinc-ADH_QOR/CCCR"/>
</dbReference>